<gene>
    <name evidence="4" type="ORF">IV88_GL001422</name>
</gene>
<feature type="domain" description="NADH:flavin oxidoreductase/NADH oxidase N-terminal" evidence="3">
    <location>
        <begin position="8"/>
        <end position="331"/>
    </location>
</feature>
<evidence type="ECO:0000259" key="3">
    <source>
        <dbReference type="Pfam" id="PF00724"/>
    </source>
</evidence>
<dbReference type="CDD" id="cd04735">
    <property type="entry name" value="OYE_like_4_FMN"/>
    <property type="match status" value="1"/>
</dbReference>
<name>A0A0R2NJD3_9LACO</name>
<protein>
    <recommendedName>
        <fullName evidence="3">NADH:flavin oxidoreductase/NADH oxidase N-terminal domain-containing protein</fullName>
    </recommendedName>
</protein>
<sequence>MAKYNFLTPFTLNNGVTIKNRIVMAPMTEMSSFENGIVTNDEIEYYRLRSGGIGMEITGCANVSDLGKGFEGELSASKDAVLPQLSKLAQAMKSNGTKAVLQIFNAGRMTTSKILRGEQPRSASAIRAERPGLEIPQEMTVEEINQVISDFGSATKRAIQAGFDGVEIHGANTYLIQQFFSPNSNQRTDEWGGSLENRMRFPLAIIKELQRVVKNSGKKDFIIGYRISPEEIENPGIHLEDTLQFVPKLADSGIHYLHVSMGNVWRTSLNNKDDQEPINQKIKAALNGKIPLMVVGGVETPADASKSTDEFEFTAIGRELIREPKWVEKILSDDEGSIRYKLSPSDVEELAIPSPLWDFLTTVFRPIAGLSTEKDPAANFMDSVAPWEKF</sequence>
<dbReference type="PANTHER" id="PTHR43656">
    <property type="entry name" value="BINDING OXIDOREDUCTASE, PUTATIVE (AFU_ORTHOLOGUE AFUA_2G08260)-RELATED"/>
    <property type="match status" value="1"/>
</dbReference>
<dbReference type="EMBL" id="JQCQ01000005">
    <property type="protein sequence ID" value="KRO25887.1"/>
    <property type="molecule type" value="Genomic_DNA"/>
</dbReference>
<dbReference type="Pfam" id="PF00724">
    <property type="entry name" value="Oxidored_FMN"/>
    <property type="match status" value="1"/>
</dbReference>
<evidence type="ECO:0000256" key="2">
    <source>
        <dbReference type="ARBA" id="ARBA00023002"/>
    </source>
</evidence>
<evidence type="ECO:0000256" key="1">
    <source>
        <dbReference type="ARBA" id="ARBA00022630"/>
    </source>
</evidence>
<evidence type="ECO:0000313" key="5">
    <source>
        <dbReference type="Proteomes" id="UP000051249"/>
    </source>
</evidence>
<dbReference type="InterPro" id="IPR001155">
    <property type="entry name" value="OxRdtase_FMN_N"/>
</dbReference>
<evidence type="ECO:0000313" key="4">
    <source>
        <dbReference type="EMBL" id="KRO25887.1"/>
    </source>
</evidence>
<dbReference type="InterPro" id="IPR051799">
    <property type="entry name" value="NADH_flavin_oxidoreductase"/>
</dbReference>
<keyword evidence="1" id="KW-0285">Flavoprotein</keyword>
<proteinExistence type="predicted"/>
<dbReference type="InterPro" id="IPR013785">
    <property type="entry name" value="Aldolase_TIM"/>
</dbReference>
<dbReference type="RefSeq" id="WP_057798273.1">
    <property type="nucleotide sequence ID" value="NZ_BJZZ01000005.1"/>
</dbReference>
<accession>A0A0R2NJD3</accession>
<reference evidence="4 5" key="1">
    <citation type="journal article" date="2015" name="Genome Announc.">
        <title>Expanding the biotechnology potential of lactobacilli through comparative genomics of 213 strains and associated genera.</title>
        <authorList>
            <person name="Sun Z."/>
            <person name="Harris H.M."/>
            <person name="McCann A."/>
            <person name="Guo C."/>
            <person name="Argimon S."/>
            <person name="Zhang W."/>
            <person name="Yang X."/>
            <person name="Jeffery I.B."/>
            <person name="Cooney J.C."/>
            <person name="Kagawa T.F."/>
            <person name="Liu W."/>
            <person name="Song Y."/>
            <person name="Salvetti E."/>
            <person name="Wrobel A."/>
            <person name="Rasinkangas P."/>
            <person name="Parkhill J."/>
            <person name="Rea M.C."/>
            <person name="O'Sullivan O."/>
            <person name="Ritari J."/>
            <person name="Douillard F.P."/>
            <person name="Paul Ross R."/>
            <person name="Yang R."/>
            <person name="Briner A.E."/>
            <person name="Felis G.E."/>
            <person name="de Vos W.M."/>
            <person name="Barrangou R."/>
            <person name="Klaenhammer T.R."/>
            <person name="Caufield P.W."/>
            <person name="Cui Y."/>
            <person name="Zhang H."/>
            <person name="O'Toole P.W."/>
        </authorList>
    </citation>
    <scope>NUCLEOTIDE SEQUENCE [LARGE SCALE GENOMIC DNA]</scope>
    <source>
        <strain evidence="4 5">DSM 23026</strain>
    </source>
</reference>
<dbReference type="Proteomes" id="UP000051249">
    <property type="component" value="Unassembled WGS sequence"/>
</dbReference>
<dbReference type="PATRIC" id="fig|480391.4.peg.1446"/>
<keyword evidence="2" id="KW-0560">Oxidoreductase</keyword>
<dbReference type="OrthoDB" id="9772736at2"/>
<dbReference type="AlphaFoldDB" id="A0A0R2NJD3"/>
<dbReference type="SUPFAM" id="SSF51395">
    <property type="entry name" value="FMN-linked oxidoreductases"/>
    <property type="match status" value="1"/>
</dbReference>
<comment type="caution">
    <text evidence="4">The sequence shown here is derived from an EMBL/GenBank/DDBJ whole genome shotgun (WGS) entry which is preliminary data.</text>
</comment>
<dbReference type="GO" id="GO:0016491">
    <property type="term" value="F:oxidoreductase activity"/>
    <property type="evidence" value="ECO:0007669"/>
    <property type="project" value="UniProtKB-KW"/>
</dbReference>
<dbReference type="GO" id="GO:0010181">
    <property type="term" value="F:FMN binding"/>
    <property type="evidence" value="ECO:0007669"/>
    <property type="project" value="InterPro"/>
</dbReference>
<dbReference type="PANTHER" id="PTHR43656:SF2">
    <property type="entry name" value="BINDING OXIDOREDUCTASE, PUTATIVE (AFU_ORTHOLOGUE AFUA_2G08260)-RELATED"/>
    <property type="match status" value="1"/>
</dbReference>
<keyword evidence="5" id="KW-1185">Reference proteome</keyword>
<organism evidence="4 5">
    <name type="scientific">Pediococcus argentinicus</name>
    <dbReference type="NCBI Taxonomy" id="480391"/>
    <lineage>
        <taxon>Bacteria</taxon>
        <taxon>Bacillati</taxon>
        <taxon>Bacillota</taxon>
        <taxon>Bacilli</taxon>
        <taxon>Lactobacillales</taxon>
        <taxon>Lactobacillaceae</taxon>
        <taxon>Pediococcus</taxon>
    </lineage>
</organism>
<dbReference type="Gene3D" id="3.20.20.70">
    <property type="entry name" value="Aldolase class I"/>
    <property type="match status" value="1"/>
</dbReference>